<evidence type="ECO:0000256" key="1">
    <source>
        <dbReference type="RuleBase" id="RU364085"/>
    </source>
</evidence>
<keyword evidence="1" id="KW-0813">Transport</keyword>
<feature type="transmembrane region" description="Helical" evidence="1">
    <location>
        <begin position="57"/>
        <end position="78"/>
    </location>
</feature>
<dbReference type="PANTHER" id="PTHR33163">
    <property type="entry name" value="PROTEIN TIC 214-RELATED"/>
    <property type="match status" value="1"/>
</dbReference>
<comment type="subunit">
    <text evidence="1">Part of the Tic complex.</text>
</comment>
<keyword evidence="1" id="KW-1133">Transmembrane helix</keyword>
<keyword evidence="1" id="KW-0472">Membrane</keyword>
<evidence type="ECO:0000256" key="2">
    <source>
        <dbReference type="SAM" id="MobiDB-lite"/>
    </source>
</evidence>
<gene>
    <name evidence="3" type="primary">ycf1</name>
    <name evidence="1" type="synonym">TIC214</name>
</gene>
<proteinExistence type="inferred from homology"/>
<comment type="subcellular location">
    <subcellularLocation>
        <location evidence="1">Plastid</location>
        <location evidence="1">Chloroplast inner membrane</location>
    </subcellularLocation>
</comment>
<feature type="compositionally biased region" description="Polar residues" evidence="2">
    <location>
        <begin position="650"/>
        <end position="660"/>
    </location>
</feature>
<feature type="transmembrane region" description="Helical" evidence="1">
    <location>
        <begin position="84"/>
        <end position="104"/>
    </location>
</feature>
<feature type="compositionally biased region" description="Acidic residues" evidence="2">
    <location>
        <begin position="287"/>
        <end position="298"/>
    </location>
</feature>
<geneLocation type="chloroplast" evidence="3"/>
<reference evidence="3" key="1">
    <citation type="journal article" date="2015" name="PLoS ONE">
        <title>Seven New Complete Plastome Sequences Reveal Rampant Independent Loss of the ndh Gene Family across Orchids and Associated Instability of the Inverted Repeat/Small Single-Copy Region Boundaries.</title>
        <authorList>
            <person name="Kim H.T."/>
            <person name="Kim J.S."/>
            <person name="Moore M.J."/>
            <person name="Neubig K.M."/>
            <person name="Williams N.H."/>
            <person name="Whitten W.M."/>
            <person name="Kim J.H."/>
        </authorList>
    </citation>
    <scope>NUCLEOTIDE SEQUENCE</scope>
</reference>
<feature type="transmembrane region" description="Helical" evidence="1">
    <location>
        <begin position="18"/>
        <end position="45"/>
    </location>
</feature>
<keyword evidence="1 3" id="KW-0150">Chloroplast</keyword>
<accession>A0A0N6Z010</accession>
<keyword evidence="1" id="KW-0812">Transmembrane</keyword>
<organism evidence="3">
    <name type="scientific">Sobralia callosa</name>
    <dbReference type="NCBI Taxonomy" id="1552222"/>
    <lineage>
        <taxon>Eukaryota</taxon>
        <taxon>Viridiplantae</taxon>
        <taxon>Streptophyta</taxon>
        <taxon>Embryophyta</taxon>
        <taxon>Tracheophyta</taxon>
        <taxon>Spermatophyta</taxon>
        <taxon>Magnoliopsida</taxon>
        <taxon>Liliopsida</taxon>
        <taxon>Asparagales</taxon>
        <taxon>Orchidaceae</taxon>
        <taxon>Epidendroideae</taxon>
        <taxon>Sobralieae</taxon>
        <taxon>Sobralia</taxon>
    </lineage>
</organism>
<sequence length="1848" mass="222300">MILKSFLLGNPLSLCMKIINSVVVVGLYYGFLTTFSIGPSYLFLLRARVMEEGTEKEVSATTGFIAGQLMMFISIYYAPLHLALGRPHTITVLVIPYLLFHFFWNNNKNFFDYGSTTRNSMRNLSIQCVFLNNLIFQLFNHFILPSSTLARLVNIYMFRCNNKIFFLTSSFVGWLIGHILFMKWVGLVLFWIRQNHSIRSNKYLVSELRNSMARIFSILLFITCVYYLGRMPSPIVTKKLKEKETSETEEGGERKEESDVETTSEMKETKQEQEGSTEENPSLCSEEKEDLDKIDETEEIRVNGKEKTKDEFHFKEARYQDSPVYEDSDLETHQENWELGRLKEEKKKRKNMNKKIDTTFVTFLFDYKRWNRPLRYIKNDQLENALRIEMSQFFFFTYISDGKQIVSFTHPPSLSTFSEMLERRISLYIIEKLYDDDLFNSWIYTNKKKKCNLNNELRSRIQILEKNEGSSSLDMLEKRNILCDDEKKKCLPKAYDPFFNGPYRGTRKKLDSRAIMNPYKDTEYLVEIFLINKIHDLLLNDSVELYRQSFFNSTEEKGIDSESQAKSLQFVFDLITTHTKDQKTMKKESLGIRIEEVSKKVSRWSYKLTENLEEEEEENEEELAEEDHEIHSRRAKRVVIYNDNDQNTNSLYSTKNISNTDKNHDQTEEEEVALIRYSQQSDFRRNLIKGSMRAQRRKTVIWNLFQVNVHSPLFLDRLDKTSFFSSFYINEMKNLIFRNWMGREQESELKISYFENEDTKEEKNKEGKKYKNERIEISEAWDTFIFTQAIRGLMLVIQSFFRKYIILPSLIIAKNLFRMLLFQIPEWDEDFTEWNRERHIKCTYNGVQLSETEFPQDWLIDGIQIKIIYPFCLKPWRKSKVRSHHRDLMKKREKKKNFCFLTVWGMEAELPFGSPRKRPFFFEPIYKELEKRKKKVKKKFLQVRNSLKKKRKSFLKVRNEKTKGVIKIVRVIKLIMKKLEKVNPIFLFELRKEKVYEPNENEKDFKRNNKILRESSVLIRTMNWLIERRMKDLSDKTIKIRNQIERTEKDKKKKEIVLIYDNKRSGSQKHIWKILKRKNIRLMRKSYYFIKSFIEKIYIDILLCTITICKINAQLFFESTKKIFNKSIYNNERNQEQEGIDKTNQNTMNFIFTIKKLFSNTDNTENSNQNSNTYWNLSSLSQAYVFYKLSQTQLLNKYQLRPVLQYQGSYPFLKDKIKDCCMIHGIFNSKSRHKKIHTYVMNEWKNWLKGHYQYDLSKKKRSRLVPKEWRNRINQRRKIQNKESIQLDLYKKDQFIYSMKKKDYAANSFISQKDKWKKHYRYDLLSYKYISLPNSYISESTLEINGDQEIPYHFNTSKPESFYVLVSIPSNDYLEKGYLIDRNTNLDRKYFDCRILHLCFRNNIEIWTNAHIGIKIQKNTKTEIKNLKKMEKKDLFYPTIHQEIKPCNQKSFFFDCICMGMNKERFYDTASNHDTISNLESWFFPEFVLLFDVYKIQPWIIPIKSLFFHFSINEKSKNINVNPKKSSNKKKDLELGNFKQEEHEQQVQGNLVSNLLKQKNNKAVEEDYARLEMKKGLKKKQYKNNKEMELDSFLKKYFLFQLRWSDPLNKKIMKNIRVYCLLLRLINPNQIAISSIQRNEINLEEMLIQKDLVFEELIRKGIFLIEPICLSIRRDGKSIIYQTMDISLVDKKKPQTNKKYKKERYIEKGRFEKSIARHSNIFLSRDKNHYDLLVPENILSPRRRREFRIRICFNSRNCNVLDRNQRFCNENKIRNCGQFLNEDKHINTDRKDFIKFKLFLWPNYRLEDVACMNRYWFDTNNSSRFSMSRIHMYSQFRMNSITMKKKFF</sequence>
<dbReference type="GO" id="GO:0015031">
    <property type="term" value="P:protein transport"/>
    <property type="evidence" value="ECO:0007669"/>
    <property type="project" value="UniProtKB-KW"/>
</dbReference>
<name>A0A0N6Z010_9ASPA</name>
<dbReference type="PANTHER" id="PTHR33163:SF40">
    <property type="entry name" value="PROTEIN TIC 214"/>
    <property type="match status" value="1"/>
</dbReference>
<protein>
    <recommendedName>
        <fullName evidence="1">Protein TIC 214</fullName>
    </recommendedName>
    <alternativeName>
        <fullName evidence="1">Translocon at the inner envelope membrane of chloroplasts 214</fullName>
    </alternativeName>
</protein>
<dbReference type="EMBL" id="KM032623">
    <property type="protein sequence ID" value="AIS67430.1"/>
    <property type="molecule type" value="Genomic_DNA"/>
</dbReference>
<feature type="region of interest" description="Disordered" evidence="2">
    <location>
        <begin position="240"/>
        <end position="302"/>
    </location>
</feature>
<dbReference type="GO" id="GO:0009706">
    <property type="term" value="C:chloroplast inner membrane"/>
    <property type="evidence" value="ECO:0007669"/>
    <property type="project" value="UniProtKB-SubCell"/>
</dbReference>
<keyword evidence="1" id="KW-1001">Plastid inner membrane</keyword>
<keyword evidence="1" id="KW-0653">Protein transport</keyword>
<evidence type="ECO:0000313" key="3">
    <source>
        <dbReference type="EMBL" id="AIS67430.1"/>
    </source>
</evidence>
<dbReference type="GeneID" id="26122288"/>
<dbReference type="InterPro" id="IPR008896">
    <property type="entry name" value="TIC214"/>
</dbReference>
<feature type="compositionally biased region" description="Basic and acidic residues" evidence="2">
    <location>
        <begin position="264"/>
        <end position="273"/>
    </location>
</feature>
<feature type="transmembrane region" description="Helical" evidence="1">
    <location>
        <begin position="124"/>
        <end position="144"/>
    </location>
</feature>
<feature type="region of interest" description="Disordered" evidence="2">
    <location>
        <begin position="650"/>
        <end position="669"/>
    </location>
</feature>
<dbReference type="Pfam" id="PF05758">
    <property type="entry name" value="Ycf1"/>
    <property type="match status" value="2"/>
</dbReference>
<feature type="transmembrane region" description="Helical" evidence="1">
    <location>
        <begin position="164"/>
        <end position="192"/>
    </location>
</feature>
<feature type="compositionally biased region" description="Basic and acidic residues" evidence="2">
    <location>
        <begin position="240"/>
        <end position="257"/>
    </location>
</feature>
<keyword evidence="1 3" id="KW-0934">Plastid</keyword>
<feature type="transmembrane region" description="Helical" evidence="1">
    <location>
        <begin position="212"/>
        <end position="229"/>
    </location>
</feature>
<dbReference type="RefSeq" id="YP_009175171.1">
    <property type="nucleotide sequence ID" value="NC_028147.1"/>
</dbReference>
<comment type="function">
    <text evidence="1">Involved in protein precursor import into chloroplasts. May be part of an intermediate translocation complex acting as a protein-conducting channel at the inner envelope.</text>
</comment>
<comment type="similarity">
    <text evidence="1">Belongs to the TIC214 family.</text>
</comment>